<protein>
    <submittedName>
        <fullName evidence="2">Helix-turn-helix domain-containing protein</fullName>
    </submittedName>
</protein>
<keyword evidence="3" id="KW-1185">Reference proteome</keyword>
<proteinExistence type="predicted"/>
<evidence type="ECO:0000313" key="3">
    <source>
        <dbReference type="Proteomes" id="UP001470023"/>
    </source>
</evidence>
<dbReference type="Pfam" id="PF13560">
    <property type="entry name" value="HTH_31"/>
    <property type="match status" value="1"/>
</dbReference>
<dbReference type="EMBL" id="JBEPAZ010000099">
    <property type="protein sequence ID" value="MER6434323.1"/>
    <property type="molecule type" value="Genomic_DNA"/>
</dbReference>
<feature type="domain" description="HTH cro/C1-type" evidence="1">
    <location>
        <begin position="24"/>
        <end position="55"/>
    </location>
</feature>
<dbReference type="RefSeq" id="WP_352066171.1">
    <property type="nucleotide sequence ID" value="NZ_JBEPAZ010000099.1"/>
</dbReference>
<dbReference type="InterPro" id="IPR001387">
    <property type="entry name" value="Cro/C1-type_HTH"/>
</dbReference>
<dbReference type="PROSITE" id="PS50943">
    <property type="entry name" value="HTH_CROC1"/>
    <property type="match status" value="1"/>
</dbReference>
<sequence>MGKLGDVAQPNVPPGPKRELAELLRRLRLESGLSLRAVGEEAGLSQATVHKMLKGLGLASKSNTVRVGSVLALRAVRARTHIDRVGQEQALTDYDRQVRALYDKAVEEAAGPHPAEVAALNLWNQIARGAGANLPSRLPLDVWDAIEKSHLVTAKFAPSRTVGLLIEAPDSDSYWALADDAPSWYEPSWKEEFERALSRMIGMLVDVIPLCIPDYDEEAAAEG</sequence>
<name>A0ABV1UKQ6_9ACTN</name>
<organism evidence="2 3">
    <name type="scientific">Streptomyces sp. 900105245</name>
    <dbReference type="NCBI Taxonomy" id="3154379"/>
    <lineage>
        <taxon>Bacteria</taxon>
        <taxon>Bacillati</taxon>
        <taxon>Actinomycetota</taxon>
        <taxon>Actinomycetes</taxon>
        <taxon>Kitasatosporales</taxon>
        <taxon>Streptomycetaceae</taxon>
        <taxon>Streptomyces</taxon>
    </lineage>
</organism>
<accession>A0ABV1UKQ6</accession>
<evidence type="ECO:0000259" key="1">
    <source>
        <dbReference type="PROSITE" id="PS50943"/>
    </source>
</evidence>
<dbReference type="InterPro" id="IPR010982">
    <property type="entry name" value="Lambda_DNA-bd_dom_sf"/>
</dbReference>
<dbReference type="Proteomes" id="UP001470023">
    <property type="component" value="Unassembled WGS sequence"/>
</dbReference>
<comment type="caution">
    <text evidence="2">The sequence shown here is derived from an EMBL/GenBank/DDBJ whole genome shotgun (WGS) entry which is preliminary data.</text>
</comment>
<dbReference type="SUPFAM" id="SSF47413">
    <property type="entry name" value="lambda repressor-like DNA-binding domains"/>
    <property type="match status" value="1"/>
</dbReference>
<evidence type="ECO:0000313" key="2">
    <source>
        <dbReference type="EMBL" id="MER6434323.1"/>
    </source>
</evidence>
<reference evidence="2 3" key="1">
    <citation type="submission" date="2024-06" db="EMBL/GenBank/DDBJ databases">
        <title>The Natural Products Discovery Center: Release of the First 8490 Sequenced Strains for Exploring Actinobacteria Biosynthetic Diversity.</title>
        <authorList>
            <person name="Kalkreuter E."/>
            <person name="Kautsar S.A."/>
            <person name="Yang D."/>
            <person name="Bader C.D."/>
            <person name="Teijaro C.N."/>
            <person name="Fluegel L."/>
            <person name="Davis C.M."/>
            <person name="Simpson J.R."/>
            <person name="Lauterbach L."/>
            <person name="Steele A.D."/>
            <person name="Gui C."/>
            <person name="Meng S."/>
            <person name="Li G."/>
            <person name="Viehrig K."/>
            <person name="Ye F."/>
            <person name="Su P."/>
            <person name="Kiefer A.F."/>
            <person name="Nichols A."/>
            <person name="Cepeda A.J."/>
            <person name="Yan W."/>
            <person name="Fan B."/>
            <person name="Jiang Y."/>
            <person name="Adhikari A."/>
            <person name="Zheng C.-J."/>
            <person name="Schuster L."/>
            <person name="Cowan T.M."/>
            <person name="Smanski M.J."/>
            <person name="Chevrette M.G."/>
            <person name="De Carvalho L.P.S."/>
            <person name="Shen B."/>
        </authorList>
    </citation>
    <scope>NUCLEOTIDE SEQUENCE [LARGE SCALE GENOMIC DNA]</scope>
    <source>
        <strain evidence="2 3">NPDC001166</strain>
    </source>
</reference>
<gene>
    <name evidence="2" type="ORF">ABT272_42710</name>
</gene>
<dbReference type="Gene3D" id="1.10.260.40">
    <property type="entry name" value="lambda repressor-like DNA-binding domains"/>
    <property type="match status" value="1"/>
</dbReference>